<gene>
    <name evidence="8" type="ORF">CCE02nite_05880</name>
</gene>
<name>A0A4Y4DT90_CELCE</name>
<feature type="transmembrane region" description="Helical" evidence="6">
    <location>
        <begin position="354"/>
        <end position="370"/>
    </location>
</feature>
<feature type="transmembrane region" description="Helical" evidence="6">
    <location>
        <begin position="326"/>
        <end position="347"/>
    </location>
</feature>
<feature type="transmembrane region" description="Helical" evidence="6">
    <location>
        <begin position="376"/>
        <end position="394"/>
    </location>
</feature>
<feature type="transmembrane region" description="Helical" evidence="6">
    <location>
        <begin position="121"/>
        <end position="143"/>
    </location>
</feature>
<dbReference type="Pfam" id="PF04932">
    <property type="entry name" value="Wzy_C"/>
    <property type="match status" value="1"/>
</dbReference>
<dbReference type="GO" id="GO:0016020">
    <property type="term" value="C:membrane"/>
    <property type="evidence" value="ECO:0007669"/>
    <property type="project" value="UniProtKB-SubCell"/>
</dbReference>
<protein>
    <recommendedName>
        <fullName evidence="7">O-antigen ligase-related domain-containing protein</fullName>
    </recommendedName>
</protein>
<feature type="compositionally biased region" description="Basic and acidic residues" evidence="5">
    <location>
        <begin position="414"/>
        <end position="424"/>
    </location>
</feature>
<dbReference type="InterPro" id="IPR007016">
    <property type="entry name" value="O-antigen_ligase-rel_domated"/>
</dbReference>
<evidence type="ECO:0000256" key="1">
    <source>
        <dbReference type="ARBA" id="ARBA00004141"/>
    </source>
</evidence>
<comment type="subcellular location">
    <subcellularLocation>
        <location evidence="1">Membrane</location>
        <topology evidence="1">Multi-pass membrane protein</topology>
    </subcellularLocation>
</comment>
<dbReference type="PANTHER" id="PTHR37422">
    <property type="entry name" value="TEICHURONIC ACID BIOSYNTHESIS PROTEIN TUAE"/>
    <property type="match status" value="1"/>
</dbReference>
<feature type="transmembrane region" description="Helical" evidence="6">
    <location>
        <begin position="197"/>
        <end position="230"/>
    </location>
</feature>
<organism evidence="8 9">
    <name type="scientific">Cellulosimicrobium cellulans</name>
    <name type="common">Arthrobacter luteus</name>
    <dbReference type="NCBI Taxonomy" id="1710"/>
    <lineage>
        <taxon>Bacteria</taxon>
        <taxon>Bacillati</taxon>
        <taxon>Actinomycetota</taxon>
        <taxon>Actinomycetes</taxon>
        <taxon>Micrococcales</taxon>
        <taxon>Promicromonosporaceae</taxon>
        <taxon>Cellulosimicrobium</taxon>
    </lineage>
</organism>
<evidence type="ECO:0000313" key="9">
    <source>
        <dbReference type="Proteomes" id="UP000316659"/>
    </source>
</evidence>
<sequence>MSGGTRVDPERDVMVRAARATFLVGAFLVPLTAVRSVAGFTVGDAALVVATALCLLSLARPPGRVPAGVAVASGLAVLATMALAVTAPAPTLELAVGARLCMVWLVWTWVATVVLRTPAHVVGAATAFVLGACLSSVVALGQLAGVDLRPLFLATPDEGTTARFVGLGGHANGQGGCLAVALVLCLAAVLARHRRIGALVATAFVAVGLLLTASITGLLTAAVGLLVLLWRARSPRAAFGGILGIGAAALALVILRRAFPAVVTPFDRYESAIGVGGTSTVGQRMQTIRFAWESIRSDPFSGIGFGQGGGTYNGVTQAHNMLVLSWYQGGVLLLLAVVVMCVTALVVGWRARGLLGTALLAATVAALFFAQTGPSLYDRFVWFPAVLLLAAVAAQGRDESGTSRPPGRLVRAGRRAERDATARV</sequence>
<keyword evidence="3 6" id="KW-1133">Transmembrane helix</keyword>
<dbReference type="AlphaFoldDB" id="A0A4Y4DT90"/>
<feature type="transmembrane region" description="Helical" evidence="6">
    <location>
        <begin position="237"/>
        <end position="259"/>
    </location>
</feature>
<evidence type="ECO:0000256" key="5">
    <source>
        <dbReference type="SAM" id="MobiDB-lite"/>
    </source>
</evidence>
<feature type="transmembrane region" description="Helical" evidence="6">
    <location>
        <begin position="38"/>
        <end position="59"/>
    </location>
</feature>
<feature type="transmembrane region" description="Helical" evidence="6">
    <location>
        <begin position="65"/>
        <end position="84"/>
    </location>
</feature>
<feature type="transmembrane region" description="Helical" evidence="6">
    <location>
        <begin position="96"/>
        <end position="115"/>
    </location>
</feature>
<evidence type="ECO:0000259" key="7">
    <source>
        <dbReference type="Pfam" id="PF04932"/>
    </source>
</evidence>
<keyword evidence="2 6" id="KW-0812">Transmembrane</keyword>
<comment type="caution">
    <text evidence="8">The sequence shown here is derived from an EMBL/GenBank/DDBJ whole genome shotgun (WGS) entry which is preliminary data.</text>
</comment>
<feature type="transmembrane region" description="Helical" evidence="6">
    <location>
        <begin position="13"/>
        <end position="31"/>
    </location>
</feature>
<evidence type="ECO:0000313" key="8">
    <source>
        <dbReference type="EMBL" id="GED08589.1"/>
    </source>
</evidence>
<dbReference type="InterPro" id="IPR051533">
    <property type="entry name" value="WaaL-like"/>
</dbReference>
<dbReference type="Proteomes" id="UP000316659">
    <property type="component" value="Unassembled WGS sequence"/>
</dbReference>
<reference evidence="8 9" key="1">
    <citation type="submission" date="2019-06" db="EMBL/GenBank/DDBJ databases">
        <title>Whole genome shotgun sequence of Cellulosimicrobium cellulans NBRC 15516.</title>
        <authorList>
            <person name="Hosoyama A."/>
            <person name="Uohara A."/>
            <person name="Ohji S."/>
            <person name="Ichikawa N."/>
        </authorList>
    </citation>
    <scope>NUCLEOTIDE SEQUENCE [LARGE SCALE GENOMIC DNA]</scope>
    <source>
        <strain evidence="8 9">NBRC 15516</strain>
    </source>
</reference>
<dbReference type="RefSeq" id="WP_170227196.1">
    <property type="nucleotide sequence ID" value="NZ_BJNZ01000003.1"/>
</dbReference>
<proteinExistence type="predicted"/>
<accession>A0A4Y4DT90</accession>
<evidence type="ECO:0000256" key="3">
    <source>
        <dbReference type="ARBA" id="ARBA00022989"/>
    </source>
</evidence>
<feature type="region of interest" description="Disordered" evidence="5">
    <location>
        <begin position="398"/>
        <end position="424"/>
    </location>
</feature>
<evidence type="ECO:0000256" key="2">
    <source>
        <dbReference type="ARBA" id="ARBA00022692"/>
    </source>
</evidence>
<dbReference type="EMBL" id="BJNZ01000003">
    <property type="protein sequence ID" value="GED08589.1"/>
    <property type="molecule type" value="Genomic_DNA"/>
</dbReference>
<feature type="domain" description="O-antigen ligase-related" evidence="7">
    <location>
        <begin position="201"/>
        <end position="337"/>
    </location>
</feature>
<dbReference type="PANTHER" id="PTHR37422:SF13">
    <property type="entry name" value="LIPOPOLYSACCHARIDE BIOSYNTHESIS PROTEIN PA4999-RELATED"/>
    <property type="match status" value="1"/>
</dbReference>
<evidence type="ECO:0000256" key="4">
    <source>
        <dbReference type="ARBA" id="ARBA00023136"/>
    </source>
</evidence>
<keyword evidence="4 6" id="KW-0472">Membrane</keyword>
<evidence type="ECO:0000256" key="6">
    <source>
        <dbReference type="SAM" id="Phobius"/>
    </source>
</evidence>